<evidence type="ECO:0000256" key="3">
    <source>
        <dbReference type="ARBA" id="ARBA00022452"/>
    </source>
</evidence>
<keyword evidence="5 12" id="KW-0812">Transmembrane</keyword>
<dbReference type="InterPro" id="IPR039426">
    <property type="entry name" value="TonB-dep_rcpt-like"/>
</dbReference>
<dbReference type="PANTHER" id="PTHR32552">
    <property type="entry name" value="FERRICHROME IRON RECEPTOR-RELATED"/>
    <property type="match status" value="1"/>
</dbReference>
<evidence type="ECO:0000256" key="14">
    <source>
        <dbReference type="SAM" id="MobiDB-lite"/>
    </source>
</evidence>
<evidence type="ECO:0000259" key="16">
    <source>
        <dbReference type="Pfam" id="PF07715"/>
    </source>
</evidence>
<evidence type="ECO:0000256" key="5">
    <source>
        <dbReference type="ARBA" id="ARBA00022692"/>
    </source>
</evidence>
<organism evidence="17 18">
    <name type="scientific">Sphingomonas oleivorans</name>
    <dbReference type="NCBI Taxonomy" id="1735121"/>
    <lineage>
        <taxon>Bacteria</taxon>
        <taxon>Pseudomonadati</taxon>
        <taxon>Pseudomonadota</taxon>
        <taxon>Alphaproteobacteria</taxon>
        <taxon>Sphingomonadales</taxon>
        <taxon>Sphingomonadaceae</taxon>
        <taxon>Sphingomonas</taxon>
    </lineage>
</organism>
<feature type="domain" description="TonB-dependent receptor plug" evidence="16">
    <location>
        <begin position="100"/>
        <end position="211"/>
    </location>
</feature>
<dbReference type="GO" id="GO:0009279">
    <property type="term" value="C:cell outer membrane"/>
    <property type="evidence" value="ECO:0007669"/>
    <property type="project" value="UniProtKB-SubCell"/>
</dbReference>
<feature type="region of interest" description="Disordered" evidence="14">
    <location>
        <begin position="12"/>
        <end position="34"/>
    </location>
</feature>
<evidence type="ECO:0000256" key="10">
    <source>
        <dbReference type="ARBA" id="ARBA00023136"/>
    </source>
</evidence>
<keyword evidence="2 12" id="KW-0813">Transport</keyword>
<sequence>MQTIADPILMRMRIGRQAGPSQERASSEHDQEREDAMKRILRTALLCSVVSVAAAAGGKALAQQLPTEQPAEAADQAGQDGAGLGLDEIVVTGNTIKRTKFETSYAITTLSAEEIAKKAPLSVADLIAGTPGLYVESSGGEIGNNVYSRGLPNDNYRYIPVLEDGLPVWEEGAGAFTNADIFYRVDVTTQSAQIVRGGSASITASNAPGGIVNILTKHGTRDLQGLIKLEGGDYDHYRGDFNISGPITDNLLFQIGGFYRADNGLRDPGFKGNKGGQLRAGLSYEFDNGGSAYLGYRKLNDRNIFYTAIPLASDDKGLPGLDAGSGTLVNDLFARLTVPDGTGAFTKRLDLTDGVHTDTDTVTLLVSQPFGDDWEINEKARYVDGSIDFNGLFSSSVANSQTFLDGALARLRAVRPDTVAAVYRDAATGATVAASDLGNRLALTQSLFSNFVELDNFINDLSVTKKLDTGLGRHNITAGWYFSQFHQTQNWNFNDIIVEGVNRPRYFDVVGVNAAGQQTIALTDRGLVNLHTGLQRFHDNVRINALYLTDSWQVTDKLRIDLGARYHHVRKKGTIADTATVNLGDASTIADDAVPVFTGTQTPYRYKTDQWAFSAGANYEFTRQLAAFARYSRSFRVTPEFQQWFGGGTPVENRIDLVEGGIKYSTRPFSAFVTLFYNKFPNIAFQTLVNGPDGSLVSQSAKAAAESKGVEVEFSLTPAPMFELAFGGNYQDISYSSFAGTDANGAFDFSGNRIVRQPKMTASIRPTLHLLGNAVDLYSQIQYTGSRFVDVANTIKLPSYTEVSLGANWRVTDRLSAQIIATNLFNEVGLTEGNPRAGAIIGTNEAAFQGRPIFGRRVRGGLSYSF</sequence>
<dbReference type="InterPro" id="IPR000531">
    <property type="entry name" value="Beta-barrel_TonB"/>
</dbReference>
<keyword evidence="3 12" id="KW-1134">Transmembrane beta strand</keyword>
<dbReference type="PANTHER" id="PTHR32552:SF89">
    <property type="entry name" value="CATECHOLATE SIDEROPHORE RECEPTOR FIU"/>
    <property type="match status" value="1"/>
</dbReference>
<feature type="domain" description="TonB-dependent receptor-like beta-barrel" evidence="15">
    <location>
        <begin position="349"/>
        <end position="824"/>
    </location>
</feature>
<comment type="subcellular location">
    <subcellularLocation>
        <location evidence="1 12">Cell outer membrane</location>
        <topology evidence="1 12">Multi-pass membrane protein</topology>
    </subcellularLocation>
</comment>
<evidence type="ECO:0000256" key="12">
    <source>
        <dbReference type="PROSITE-ProRule" id="PRU01360"/>
    </source>
</evidence>
<dbReference type="InterPro" id="IPR012910">
    <property type="entry name" value="Plug_dom"/>
</dbReference>
<keyword evidence="7" id="KW-0408">Iron</keyword>
<dbReference type="Pfam" id="PF07715">
    <property type="entry name" value="Plug"/>
    <property type="match status" value="1"/>
</dbReference>
<dbReference type="AlphaFoldDB" id="A0A2T5G297"/>
<evidence type="ECO:0000259" key="15">
    <source>
        <dbReference type="Pfam" id="PF00593"/>
    </source>
</evidence>
<evidence type="ECO:0000313" key="17">
    <source>
        <dbReference type="EMBL" id="PTQ13258.1"/>
    </source>
</evidence>
<feature type="compositionally biased region" description="Basic and acidic residues" evidence="14">
    <location>
        <begin position="25"/>
        <end position="34"/>
    </location>
</feature>
<dbReference type="PROSITE" id="PS52016">
    <property type="entry name" value="TONB_DEPENDENT_REC_3"/>
    <property type="match status" value="1"/>
</dbReference>
<gene>
    <name evidence="17" type="ORF">CLG96_03850</name>
</gene>
<keyword evidence="10 12" id="KW-0472">Membrane</keyword>
<name>A0A2T5G297_9SPHN</name>
<evidence type="ECO:0000256" key="6">
    <source>
        <dbReference type="ARBA" id="ARBA00022729"/>
    </source>
</evidence>
<dbReference type="GO" id="GO:0015344">
    <property type="term" value="F:siderophore uptake transmembrane transporter activity"/>
    <property type="evidence" value="ECO:0007669"/>
    <property type="project" value="TreeGrafter"/>
</dbReference>
<comment type="caution">
    <text evidence="17">The sequence shown here is derived from an EMBL/GenBank/DDBJ whole genome shotgun (WGS) entry which is preliminary data.</text>
</comment>
<keyword evidence="8" id="KW-0406">Ion transport</keyword>
<dbReference type="Gene3D" id="2.40.170.20">
    <property type="entry name" value="TonB-dependent receptor, beta-barrel domain"/>
    <property type="match status" value="1"/>
</dbReference>
<comment type="similarity">
    <text evidence="12 13">Belongs to the TonB-dependent receptor family.</text>
</comment>
<dbReference type="Pfam" id="PF00593">
    <property type="entry name" value="TonB_dep_Rec_b-barrel"/>
    <property type="match status" value="1"/>
</dbReference>
<evidence type="ECO:0000256" key="13">
    <source>
        <dbReference type="RuleBase" id="RU003357"/>
    </source>
</evidence>
<evidence type="ECO:0000256" key="2">
    <source>
        <dbReference type="ARBA" id="ARBA00022448"/>
    </source>
</evidence>
<evidence type="ECO:0000313" key="18">
    <source>
        <dbReference type="Proteomes" id="UP000244162"/>
    </source>
</evidence>
<reference evidence="17 18" key="1">
    <citation type="submission" date="2017-09" db="EMBL/GenBank/DDBJ databases">
        <title>Sphingomonas panjinensis sp.nov., isolated from oil-contaminated soil.</title>
        <authorList>
            <person name="Wang L."/>
            <person name="Chen L."/>
        </authorList>
    </citation>
    <scope>NUCLEOTIDE SEQUENCE [LARGE SCALE GENOMIC DNA]</scope>
    <source>
        <strain evidence="17 18">FW-11</strain>
    </source>
</reference>
<proteinExistence type="inferred from homology"/>
<keyword evidence="4" id="KW-0410">Iron transport</keyword>
<keyword evidence="6" id="KW-0732">Signal</keyword>
<dbReference type="SUPFAM" id="SSF56935">
    <property type="entry name" value="Porins"/>
    <property type="match status" value="1"/>
</dbReference>
<dbReference type="InterPro" id="IPR036942">
    <property type="entry name" value="Beta-barrel_TonB_sf"/>
</dbReference>
<evidence type="ECO:0000256" key="4">
    <source>
        <dbReference type="ARBA" id="ARBA00022496"/>
    </source>
</evidence>
<accession>A0A2T5G297</accession>
<evidence type="ECO:0008006" key="19">
    <source>
        <dbReference type="Google" id="ProtNLM"/>
    </source>
</evidence>
<evidence type="ECO:0000256" key="1">
    <source>
        <dbReference type="ARBA" id="ARBA00004571"/>
    </source>
</evidence>
<keyword evidence="18" id="KW-1185">Reference proteome</keyword>
<dbReference type="Gene3D" id="2.170.130.10">
    <property type="entry name" value="TonB-dependent receptor, plug domain"/>
    <property type="match status" value="1"/>
</dbReference>
<keyword evidence="9 13" id="KW-0798">TonB box</keyword>
<evidence type="ECO:0000256" key="11">
    <source>
        <dbReference type="ARBA" id="ARBA00023237"/>
    </source>
</evidence>
<dbReference type="InterPro" id="IPR037066">
    <property type="entry name" value="Plug_dom_sf"/>
</dbReference>
<evidence type="ECO:0000256" key="9">
    <source>
        <dbReference type="ARBA" id="ARBA00023077"/>
    </source>
</evidence>
<dbReference type="Proteomes" id="UP000244162">
    <property type="component" value="Unassembled WGS sequence"/>
</dbReference>
<protein>
    <recommendedName>
        <fullName evidence="19">TonB-dependent receptor</fullName>
    </recommendedName>
</protein>
<evidence type="ECO:0000256" key="7">
    <source>
        <dbReference type="ARBA" id="ARBA00023004"/>
    </source>
</evidence>
<dbReference type="EMBL" id="NWBU01000004">
    <property type="protein sequence ID" value="PTQ13258.1"/>
    <property type="molecule type" value="Genomic_DNA"/>
</dbReference>
<keyword evidence="11 12" id="KW-0998">Cell outer membrane</keyword>
<evidence type="ECO:0000256" key="8">
    <source>
        <dbReference type="ARBA" id="ARBA00023065"/>
    </source>
</evidence>